<dbReference type="Proteomes" id="UP000429523">
    <property type="component" value="Unassembled WGS sequence"/>
</dbReference>
<dbReference type="EMBL" id="QXGB01000500">
    <property type="protein sequence ID" value="KAE9212684.1"/>
    <property type="molecule type" value="Genomic_DNA"/>
</dbReference>
<sequence length="487" mass="54228">MASLQPLQEPAVFLPEPPLPDDATASTTDQEDKLLGRRKPNMTDEERLSMADFLLKHSEGEGRLPRAVIAAAADKFHVHRNTVSRVWNLMKAALDAGASTDVVMKQVLSKKRGNCGRKKKDYTAALERLKQLPLNQRGSLRALSTAVGVPRTTLFRLLRNEDAVGTNTDGSQQETSTDVKPTVASVIKPALSDKNKRDRLRFCLGKMQPNGVFDNMFNVVHINTKWCWLPSSRDAKKTKVMFLVAVARPQWDDERQQQFDGKLGVWSFVVADPPLPLGSYVEDVLAWDQTSAQVGRVFRVLENITKKEIQSMITSNVIPAIKTKMPRSLRRGPIFIQLDSQQVRLAPDDPVVAEHGSADGWNIRVQYQPAYSPELVVLNHSFLKCIYPEPVPPHLRSVAVQLPPIEELFAGVERAFAALSKRRINDGFLALQKSMECIMMAGGSNDFESQEDVTKRSLQQDGSLPMSVVCRPEALSTCQALLSIPQE</sequence>
<dbReference type="Proteomes" id="UP000476176">
    <property type="component" value="Unassembled WGS sequence"/>
</dbReference>
<evidence type="ECO:0000313" key="8">
    <source>
        <dbReference type="EMBL" id="KAE9234130.1"/>
    </source>
</evidence>
<reference evidence="10 11" key="1">
    <citation type="submission" date="2018-08" db="EMBL/GenBank/DDBJ databases">
        <title>Genomic investigation of the strawberry pathogen Phytophthora fragariae indicates pathogenicity is determined by transcriptional variation in three key races.</title>
        <authorList>
            <person name="Adams T.M."/>
            <person name="Armitage A.D."/>
            <person name="Sobczyk M.K."/>
            <person name="Bates H.J."/>
            <person name="Dunwell J.M."/>
            <person name="Nellist C.F."/>
            <person name="Harrison R.J."/>
        </authorList>
    </citation>
    <scope>NUCLEOTIDE SEQUENCE [LARGE SCALE GENOMIC DNA]</scope>
    <source>
        <strain evidence="9 12">A4</strain>
        <strain evidence="8 13">BC-1</strain>
        <strain evidence="7 16">BC-23</strain>
        <strain evidence="6 11">NOV-27</strain>
        <strain evidence="5 14">NOV-71</strain>
        <strain evidence="3 10">NOV-9</strain>
        <strain evidence="4 15">SCRP245</strain>
    </source>
</reference>
<dbReference type="Pfam" id="PF24964">
    <property type="entry name" value="DUF7769"/>
    <property type="match status" value="1"/>
</dbReference>
<evidence type="ECO:0000313" key="4">
    <source>
        <dbReference type="EMBL" id="KAE9011643.1"/>
    </source>
</evidence>
<comment type="caution">
    <text evidence="5">The sequence shown here is derived from an EMBL/GenBank/DDBJ whole genome shotgun (WGS) entry which is preliminary data.</text>
</comment>
<evidence type="ECO:0000259" key="2">
    <source>
        <dbReference type="Pfam" id="PF24964"/>
    </source>
</evidence>
<dbReference type="InterPro" id="IPR056671">
    <property type="entry name" value="DUF7769"/>
</dbReference>
<name>A0A6A3SKB2_9STRA</name>
<evidence type="ECO:0000313" key="10">
    <source>
        <dbReference type="Proteomes" id="UP000429523"/>
    </source>
</evidence>
<dbReference type="EMBL" id="QXFZ01000516">
    <property type="protein sequence ID" value="KAE9113485.1"/>
    <property type="molecule type" value="Genomic_DNA"/>
</dbReference>
<dbReference type="PANTHER" id="PTHR33889">
    <property type="entry name" value="OS04G0681850 PROTEIN"/>
    <property type="match status" value="1"/>
</dbReference>
<dbReference type="Gene3D" id="3.30.420.10">
    <property type="entry name" value="Ribonuclease H-like superfamily/Ribonuclease H"/>
    <property type="match status" value="1"/>
</dbReference>
<evidence type="ECO:0000313" key="13">
    <source>
        <dbReference type="Proteomes" id="UP000440367"/>
    </source>
</evidence>
<dbReference type="Proteomes" id="UP000440367">
    <property type="component" value="Unassembled WGS sequence"/>
</dbReference>
<dbReference type="InterPro" id="IPR036397">
    <property type="entry name" value="RNaseH_sf"/>
</dbReference>
<feature type="compositionally biased region" description="Basic and acidic residues" evidence="1">
    <location>
        <begin position="30"/>
        <end position="39"/>
    </location>
</feature>
<dbReference type="AlphaFoldDB" id="A0A6A3SKB2"/>
<evidence type="ECO:0000313" key="6">
    <source>
        <dbReference type="EMBL" id="KAE9212684.1"/>
    </source>
</evidence>
<dbReference type="Proteomes" id="UP000441208">
    <property type="component" value="Unassembled WGS sequence"/>
</dbReference>
<dbReference type="Proteomes" id="UP000460718">
    <property type="component" value="Unassembled WGS sequence"/>
</dbReference>
<dbReference type="EMBL" id="QXGE01000478">
    <property type="protein sequence ID" value="KAE9311322.1"/>
    <property type="molecule type" value="Genomic_DNA"/>
</dbReference>
<proteinExistence type="predicted"/>
<evidence type="ECO:0000256" key="1">
    <source>
        <dbReference type="SAM" id="MobiDB-lite"/>
    </source>
</evidence>
<dbReference type="OrthoDB" id="96219at2759"/>
<dbReference type="EMBL" id="QXGD01000557">
    <property type="protein sequence ID" value="KAE9234130.1"/>
    <property type="molecule type" value="Genomic_DNA"/>
</dbReference>
<dbReference type="EMBL" id="QXGC01000474">
    <property type="protein sequence ID" value="KAE9233709.1"/>
    <property type="molecule type" value="Genomic_DNA"/>
</dbReference>
<evidence type="ECO:0000313" key="16">
    <source>
        <dbReference type="Proteomes" id="UP000476176"/>
    </source>
</evidence>
<dbReference type="Proteomes" id="UP000433483">
    <property type="component" value="Unassembled WGS sequence"/>
</dbReference>
<feature type="domain" description="DUF7769" evidence="2">
    <location>
        <begin position="42"/>
        <end position="95"/>
    </location>
</feature>
<evidence type="ECO:0000313" key="9">
    <source>
        <dbReference type="EMBL" id="KAE9311322.1"/>
    </source>
</evidence>
<dbReference type="Proteomes" id="UP000437068">
    <property type="component" value="Unassembled WGS sequence"/>
</dbReference>
<dbReference type="GO" id="GO:0003676">
    <property type="term" value="F:nucleic acid binding"/>
    <property type="evidence" value="ECO:0007669"/>
    <property type="project" value="InterPro"/>
</dbReference>
<feature type="region of interest" description="Disordered" evidence="1">
    <location>
        <begin position="1"/>
        <end position="39"/>
    </location>
</feature>
<dbReference type="EMBL" id="QXGF01000552">
    <property type="protein sequence ID" value="KAE8938534.1"/>
    <property type="molecule type" value="Genomic_DNA"/>
</dbReference>
<evidence type="ECO:0000313" key="5">
    <source>
        <dbReference type="EMBL" id="KAE9113485.1"/>
    </source>
</evidence>
<dbReference type="PANTHER" id="PTHR33889:SF7">
    <property type="entry name" value="OS04G0681850 PROTEIN"/>
    <property type="match status" value="1"/>
</dbReference>
<evidence type="ECO:0000313" key="3">
    <source>
        <dbReference type="EMBL" id="KAE8938534.1"/>
    </source>
</evidence>
<organism evidence="5 14">
    <name type="scientific">Phytophthora fragariae</name>
    <dbReference type="NCBI Taxonomy" id="53985"/>
    <lineage>
        <taxon>Eukaryota</taxon>
        <taxon>Sar</taxon>
        <taxon>Stramenopiles</taxon>
        <taxon>Oomycota</taxon>
        <taxon>Peronosporomycetes</taxon>
        <taxon>Peronosporales</taxon>
        <taxon>Peronosporaceae</taxon>
        <taxon>Phytophthora</taxon>
    </lineage>
</organism>
<evidence type="ECO:0000313" key="12">
    <source>
        <dbReference type="Proteomes" id="UP000437068"/>
    </source>
</evidence>
<accession>A0A6A3SKB2</accession>
<evidence type="ECO:0000313" key="7">
    <source>
        <dbReference type="EMBL" id="KAE9233709.1"/>
    </source>
</evidence>
<dbReference type="EMBL" id="QXFW01000457">
    <property type="protein sequence ID" value="KAE9011643.1"/>
    <property type="molecule type" value="Genomic_DNA"/>
</dbReference>
<evidence type="ECO:0000313" key="11">
    <source>
        <dbReference type="Proteomes" id="UP000433483"/>
    </source>
</evidence>
<protein>
    <recommendedName>
        <fullName evidence="2">DUF7769 domain-containing protein</fullName>
    </recommendedName>
</protein>
<evidence type="ECO:0000313" key="15">
    <source>
        <dbReference type="Proteomes" id="UP000460718"/>
    </source>
</evidence>
<evidence type="ECO:0000313" key="14">
    <source>
        <dbReference type="Proteomes" id="UP000441208"/>
    </source>
</evidence>
<keyword evidence="11" id="KW-1185">Reference proteome</keyword>
<gene>
    <name evidence="9" type="ORF">PF001_g9773</name>
    <name evidence="8" type="ORF">PF002_g11888</name>
    <name evidence="7" type="ORF">PF004_g9571</name>
    <name evidence="6" type="ORF">PF005_g10500</name>
    <name evidence="5" type="ORF">PF007_g10728</name>
    <name evidence="3" type="ORF">PF009_g11587</name>
    <name evidence="4" type="ORF">PF011_g9275</name>
</gene>